<sequence length="197" mass="21357">MMSSPSISMGPSELKTICVDEKLNGQSSFDGVKISSRKIGNKLSESESSMGLHLGLSVGSFLSVDGTNKDVREDQVMRDAQQNNPSGESFPKACKIEPDTIEDASQIIGVKRNLTEFSADAEETTGKKKTEVPAKKIRAEWKTQMTSLKDNVNVSTPDDSRKSPTLVADANDDKSKLSPKKEDVTYDVMSIVKGTGH</sequence>
<feature type="compositionally biased region" description="Polar residues" evidence="1">
    <location>
        <begin position="148"/>
        <end position="157"/>
    </location>
</feature>
<proteinExistence type="predicted"/>
<gene>
    <name evidence="2" type="ORF">LWI29_037501</name>
</gene>
<dbReference type="EMBL" id="JAUESC010000002">
    <property type="protein sequence ID" value="KAK0606415.1"/>
    <property type="molecule type" value="Genomic_DNA"/>
</dbReference>
<reference evidence="2" key="1">
    <citation type="journal article" date="2022" name="Plant J.">
        <title>Strategies of tolerance reflected in two North American maple genomes.</title>
        <authorList>
            <person name="McEvoy S.L."/>
            <person name="Sezen U.U."/>
            <person name="Trouern-Trend A."/>
            <person name="McMahon S.M."/>
            <person name="Schaberg P.G."/>
            <person name="Yang J."/>
            <person name="Wegrzyn J.L."/>
            <person name="Swenson N.G."/>
        </authorList>
    </citation>
    <scope>NUCLEOTIDE SEQUENCE</scope>
    <source>
        <strain evidence="2">NS2018</strain>
    </source>
</reference>
<feature type="compositionally biased region" description="Basic and acidic residues" evidence="1">
    <location>
        <begin position="171"/>
        <end position="181"/>
    </location>
</feature>
<evidence type="ECO:0000313" key="3">
    <source>
        <dbReference type="Proteomes" id="UP001168877"/>
    </source>
</evidence>
<feature type="region of interest" description="Disordered" evidence="1">
    <location>
        <begin position="148"/>
        <end position="181"/>
    </location>
</feature>
<evidence type="ECO:0000313" key="2">
    <source>
        <dbReference type="EMBL" id="KAK0606415.1"/>
    </source>
</evidence>
<name>A0AA39W7S9_ACESA</name>
<keyword evidence="3" id="KW-1185">Reference proteome</keyword>
<evidence type="ECO:0000256" key="1">
    <source>
        <dbReference type="SAM" id="MobiDB-lite"/>
    </source>
</evidence>
<accession>A0AA39W7S9</accession>
<comment type="caution">
    <text evidence="2">The sequence shown here is derived from an EMBL/GenBank/DDBJ whole genome shotgun (WGS) entry which is preliminary data.</text>
</comment>
<organism evidence="2 3">
    <name type="scientific">Acer saccharum</name>
    <name type="common">Sugar maple</name>
    <dbReference type="NCBI Taxonomy" id="4024"/>
    <lineage>
        <taxon>Eukaryota</taxon>
        <taxon>Viridiplantae</taxon>
        <taxon>Streptophyta</taxon>
        <taxon>Embryophyta</taxon>
        <taxon>Tracheophyta</taxon>
        <taxon>Spermatophyta</taxon>
        <taxon>Magnoliopsida</taxon>
        <taxon>eudicotyledons</taxon>
        <taxon>Gunneridae</taxon>
        <taxon>Pentapetalae</taxon>
        <taxon>rosids</taxon>
        <taxon>malvids</taxon>
        <taxon>Sapindales</taxon>
        <taxon>Sapindaceae</taxon>
        <taxon>Hippocastanoideae</taxon>
        <taxon>Acereae</taxon>
        <taxon>Acer</taxon>
    </lineage>
</organism>
<dbReference type="Proteomes" id="UP001168877">
    <property type="component" value="Unassembled WGS sequence"/>
</dbReference>
<reference evidence="2" key="2">
    <citation type="submission" date="2023-06" db="EMBL/GenBank/DDBJ databases">
        <authorList>
            <person name="Swenson N.G."/>
            <person name="Wegrzyn J.L."/>
            <person name="Mcevoy S.L."/>
        </authorList>
    </citation>
    <scope>NUCLEOTIDE SEQUENCE</scope>
    <source>
        <strain evidence="2">NS2018</strain>
        <tissue evidence="2">Leaf</tissue>
    </source>
</reference>
<dbReference type="AlphaFoldDB" id="A0AA39W7S9"/>
<protein>
    <submittedName>
        <fullName evidence="2">Uncharacterized protein</fullName>
    </submittedName>
</protein>